<keyword evidence="2" id="KW-1185">Reference proteome</keyword>
<dbReference type="OrthoDB" id="7269965at2"/>
<evidence type="ECO:0000313" key="2">
    <source>
        <dbReference type="Proteomes" id="UP000245461"/>
    </source>
</evidence>
<dbReference type="GO" id="GO:0003824">
    <property type="term" value="F:catalytic activity"/>
    <property type="evidence" value="ECO:0007669"/>
    <property type="project" value="InterPro"/>
</dbReference>
<dbReference type="AlphaFoldDB" id="A0A317E8C2"/>
<dbReference type="GO" id="GO:0009288">
    <property type="term" value="C:bacterial-type flagellum"/>
    <property type="evidence" value="ECO:0007669"/>
    <property type="project" value="InterPro"/>
</dbReference>
<dbReference type="Gene3D" id="1.10.287.500">
    <property type="entry name" value="Helix hairpin bin"/>
    <property type="match status" value="1"/>
</dbReference>
<evidence type="ECO:0000313" key="1">
    <source>
        <dbReference type="EMBL" id="PWR22951.1"/>
    </source>
</evidence>
<sequence>MGKGTTSFDERLAALAASTGGMVPVGEIGRIVAELLDSWEGEAMAPPQAASPPPSPVGDDTARELENLLAIIHQTQGEIAAIRPHELAREKIPHANDQLRSVVDATAHATGIFLDIAEELEALAETFGGAGIDEIHSITTRIYEASNFQDITGQRISKVTETLRVIEERLTRLVEATGGVAHDAPAAKAAGDEDLLNGPQLPDLAASQDDIDRLFASI</sequence>
<reference evidence="1 2" key="1">
    <citation type="submission" date="2018-05" db="EMBL/GenBank/DDBJ databases">
        <title>Zavarzinia sp. HR-AS.</title>
        <authorList>
            <person name="Lee Y."/>
            <person name="Jeon C.O."/>
        </authorList>
    </citation>
    <scope>NUCLEOTIDE SEQUENCE [LARGE SCALE GENOMIC DNA]</scope>
    <source>
        <strain evidence="1 2">HR-AS</strain>
    </source>
</reference>
<dbReference type="InterPro" id="IPR007439">
    <property type="entry name" value="Chemotax_Pase_CheZ"/>
</dbReference>
<proteinExistence type="predicted"/>
<dbReference type="EMBL" id="QGLE01000005">
    <property type="protein sequence ID" value="PWR22951.1"/>
    <property type="molecule type" value="Genomic_DNA"/>
</dbReference>
<organism evidence="1 2">
    <name type="scientific">Zavarzinia aquatilis</name>
    <dbReference type="NCBI Taxonomy" id="2211142"/>
    <lineage>
        <taxon>Bacteria</taxon>
        <taxon>Pseudomonadati</taxon>
        <taxon>Pseudomonadota</taxon>
        <taxon>Alphaproteobacteria</taxon>
        <taxon>Rhodospirillales</taxon>
        <taxon>Zavarziniaceae</taxon>
        <taxon>Zavarzinia</taxon>
    </lineage>
</organism>
<dbReference type="GO" id="GO:0050920">
    <property type="term" value="P:regulation of chemotaxis"/>
    <property type="evidence" value="ECO:0007669"/>
    <property type="project" value="InterPro"/>
</dbReference>
<gene>
    <name evidence="1" type="ORF">DKG74_11085</name>
</gene>
<protein>
    <submittedName>
        <fullName evidence="1">Chemotaxis protein CheZ</fullName>
    </submittedName>
</protein>
<dbReference type="RefSeq" id="WP_109905681.1">
    <property type="nucleotide sequence ID" value="NZ_QGLE01000005.1"/>
</dbReference>
<dbReference type="SUPFAM" id="SSF75708">
    <property type="entry name" value="Chemotaxis phosphatase CheZ"/>
    <property type="match status" value="1"/>
</dbReference>
<comment type="caution">
    <text evidence="1">The sequence shown here is derived from an EMBL/GenBank/DDBJ whole genome shotgun (WGS) entry which is preliminary data.</text>
</comment>
<dbReference type="Pfam" id="PF04344">
    <property type="entry name" value="CheZ"/>
    <property type="match status" value="1"/>
</dbReference>
<name>A0A317E8C2_9PROT</name>
<accession>A0A317E8C2</accession>
<dbReference type="Proteomes" id="UP000245461">
    <property type="component" value="Unassembled WGS sequence"/>
</dbReference>